<organism evidence="6 7">
    <name type="scientific">Prauserella shujinwangii</name>
    <dbReference type="NCBI Taxonomy" id="1453103"/>
    <lineage>
        <taxon>Bacteria</taxon>
        <taxon>Bacillati</taxon>
        <taxon>Actinomycetota</taxon>
        <taxon>Actinomycetes</taxon>
        <taxon>Pseudonocardiales</taxon>
        <taxon>Pseudonocardiaceae</taxon>
        <taxon>Prauserella</taxon>
    </lineage>
</organism>
<dbReference type="InterPro" id="IPR001647">
    <property type="entry name" value="HTH_TetR"/>
</dbReference>
<dbReference type="Pfam" id="PF18556">
    <property type="entry name" value="TetR_C_35"/>
    <property type="match status" value="1"/>
</dbReference>
<dbReference type="PANTHER" id="PTHR30055">
    <property type="entry name" value="HTH-TYPE TRANSCRIPTIONAL REGULATOR RUTR"/>
    <property type="match status" value="1"/>
</dbReference>
<dbReference type="InterPro" id="IPR040611">
    <property type="entry name" value="AlkX_C"/>
</dbReference>
<dbReference type="SUPFAM" id="SSF46689">
    <property type="entry name" value="Homeodomain-like"/>
    <property type="match status" value="1"/>
</dbReference>
<dbReference type="Pfam" id="PF00440">
    <property type="entry name" value="TetR_N"/>
    <property type="match status" value="1"/>
</dbReference>
<evidence type="ECO:0000256" key="1">
    <source>
        <dbReference type="ARBA" id="ARBA00023015"/>
    </source>
</evidence>
<keyword evidence="2 4" id="KW-0238">DNA-binding</keyword>
<dbReference type="GO" id="GO:0000976">
    <property type="term" value="F:transcription cis-regulatory region binding"/>
    <property type="evidence" value="ECO:0007669"/>
    <property type="project" value="TreeGrafter"/>
</dbReference>
<keyword evidence="7" id="KW-1185">Reference proteome</keyword>
<dbReference type="EMBL" id="PVNH01000009">
    <property type="protein sequence ID" value="PRX45427.1"/>
    <property type="molecule type" value="Genomic_DNA"/>
</dbReference>
<dbReference type="PANTHER" id="PTHR30055:SF234">
    <property type="entry name" value="HTH-TYPE TRANSCRIPTIONAL REGULATOR BETI"/>
    <property type="match status" value="1"/>
</dbReference>
<evidence type="ECO:0000313" key="6">
    <source>
        <dbReference type="EMBL" id="PRX45427.1"/>
    </source>
</evidence>
<dbReference type="InterPro" id="IPR050109">
    <property type="entry name" value="HTH-type_TetR-like_transc_reg"/>
</dbReference>
<accession>A0A2T0LPZ7</accession>
<dbReference type="PROSITE" id="PS50977">
    <property type="entry name" value="HTH_TETR_2"/>
    <property type="match status" value="1"/>
</dbReference>
<dbReference type="AlphaFoldDB" id="A0A2T0LPZ7"/>
<reference evidence="6 7" key="1">
    <citation type="submission" date="2018-03" db="EMBL/GenBank/DDBJ databases">
        <title>Genomic Encyclopedia of Type Strains, Phase III (KMG-III): the genomes of soil and plant-associated and newly described type strains.</title>
        <authorList>
            <person name="Whitman W."/>
        </authorList>
    </citation>
    <scope>NUCLEOTIDE SEQUENCE [LARGE SCALE GENOMIC DNA]</scope>
    <source>
        <strain evidence="6 7">CGMCC 4.7125</strain>
    </source>
</reference>
<dbReference type="Proteomes" id="UP000238362">
    <property type="component" value="Unassembled WGS sequence"/>
</dbReference>
<gene>
    <name evidence="6" type="ORF">B0I33_10990</name>
</gene>
<evidence type="ECO:0000256" key="4">
    <source>
        <dbReference type="PROSITE-ProRule" id="PRU00335"/>
    </source>
</evidence>
<keyword evidence="3" id="KW-0804">Transcription</keyword>
<proteinExistence type="predicted"/>
<evidence type="ECO:0000259" key="5">
    <source>
        <dbReference type="PROSITE" id="PS50977"/>
    </source>
</evidence>
<evidence type="ECO:0000256" key="2">
    <source>
        <dbReference type="ARBA" id="ARBA00023125"/>
    </source>
</evidence>
<sequence>MLYAAGVVRERGFQAEVRALLRDRLLDAAADITCAEGWAAVTMSRIAERVGVSRQSVHKEVGTKQALGEALVTREADRFLDGIETRLREHPGDPVTGVASAVEYTLRTGADNPLLKAILAAPHPGADELLPLLATRPEPVLRRAVTAVLGYVRQQYPELAERDPGPLVDAVVRLTLSHLAQPLGPAEDAIAQVRRIAGLWLSA</sequence>
<name>A0A2T0LPZ7_9PSEU</name>
<dbReference type="Gene3D" id="1.10.357.10">
    <property type="entry name" value="Tetracycline Repressor, domain 2"/>
    <property type="match status" value="1"/>
</dbReference>
<protein>
    <submittedName>
        <fullName evidence="6">TetR family transcriptional regulator</fullName>
    </submittedName>
</protein>
<evidence type="ECO:0000256" key="3">
    <source>
        <dbReference type="ARBA" id="ARBA00023163"/>
    </source>
</evidence>
<comment type="caution">
    <text evidence="6">The sequence shown here is derived from an EMBL/GenBank/DDBJ whole genome shotgun (WGS) entry which is preliminary data.</text>
</comment>
<keyword evidence="1" id="KW-0805">Transcription regulation</keyword>
<dbReference type="GO" id="GO:0003700">
    <property type="term" value="F:DNA-binding transcription factor activity"/>
    <property type="evidence" value="ECO:0007669"/>
    <property type="project" value="TreeGrafter"/>
</dbReference>
<feature type="DNA-binding region" description="H-T-H motif" evidence="4">
    <location>
        <begin position="42"/>
        <end position="61"/>
    </location>
</feature>
<dbReference type="InterPro" id="IPR009057">
    <property type="entry name" value="Homeodomain-like_sf"/>
</dbReference>
<evidence type="ECO:0000313" key="7">
    <source>
        <dbReference type="Proteomes" id="UP000238362"/>
    </source>
</evidence>
<feature type="domain" description="HTH tetR-type" evidence="5">
    <location>
        <begin position="19"/>
        <end position="79"/>
    </location>
</feature>